<dbReference type="Proteomes" id="UP000297429">
    <property type="component" value="Unassembled WGS sequence"/>
</dbReference>
<name>A0ABY2HML6_9SPHI</name>
<organism evidence="1 2">
    <name type="scientific">Pedobacter alluvionis</name>
    <dbReference type="NCBI Taxonomy" id="475253"/>
    <lineage>
        <taxon>Bacteria</taxon>
        <taxon>Pseudomonadati</taxon>
        <taxon>Bacteroidota</taxon>
        <taxon>Sphingobacteriia</taxon>
        <taxon>Sphingobacteriales</taxon>
        <taxon>Sphingobacteriaceae</taxon>
        <taxon>Pedobacter</taxon>
    </lineage>
</organism>
<accession>A0ABY2HML6</accession>
<keyword evidence="2" id="KW-1185">Reference proteome</keyword>
<dbReference type="EMBL" id="SOPX01000002">
    <property type="protein sequence ID" value="TFB30868.1"/>
    <property type="molecule type" value="Genomic_DNA"/>
</dbReference>
<evidence type="ECO:0000313" key="1">
    <source>
        <dbReference type="EMBL" id="TFB30868.1"/>
    </source>
</evidence>
<sequence length="107" mass="12421">MEFETFNPTTELLKKHIAYYYFFKSEASDFSSGYYSFPNVTTPLNIYKNVDVVINGPKVNIAESDVKNYRIIINQVREAPLHVEWKGSPSRNVQAFVMPYWIKGIGF</sequence>
<comment type="caution">
    <text evidence="1">The sequence shown here is derived from an EMBL/GenBank/DDBJ whole genome shotgun (WGS) entry which is preliminary data.</text>
</comment>
<evidence type="ECO:0000313" key="2">
    <source>
        <dbReference type="Proteomes" id="UP000297429"/>
    </source>
</evidence>
<reference evidence="1 2" key="1">
    <citation type="submission" date="2019-03" db="EMBL/GenBank/DDBJ databases">
        <authorList>
            <person name="He R.-H."/>
        </authorList>
    </citation>
    <scope>NUCLEOTIDE SEQUENCE [LARGE SCALE GENOMIC DNA]</scope>
    <source>
        <strain evidence="1 2">DSM 19624</strain>
    </source>
</reference>
<protein>
    <submittedName>
        <fullName evidence="1">Uncharacterized protein</fullName>
    </submittedName>
</protein>
<dbReference type="RefSeq" id="WP_121282115.1">
    <property type="nucleotide sequence ID" value="NZ_RCCK01000010.1"/>
</dbReference>
<proteinExistence type="predicted"/>
<gene>
    <name evidence="1" type="ORF">E3V97_09530</name>
</gene>